<dbReference type="EMBL" id="BDFD01000001">
    <property type="protein sequence ID" value="GAV19097.1"/>
    <property type="molecule type" value="Genomic_DNA"/>
</dbReference>
<dbReference type="PRINTS" id="PR00207">
    <property type="entry name" value="FLAGELLIN"/>
</dbReference>
<proteinExistence type="inferred from homology"/>
<dbReference type="Gene3D" id="3.30.70.2120">
    <property type="match status" value="1"/>
</dbReference>
<dbReference type="GO" id="GO:0005576">
    <property type="term" value="C:extracellular region"/>
    <property type="evidence" value="ECO:0007669"/>
    <property type="project" value="UniProtKB-SubCell"/>
</dbReference>
<dbReference type="Gene3D" id="1.20.1330.10">
    <property type="entry name" value="f41 fragment of flagellin, N-terminal domain"/>
    <property type="match status" value="1"/>
</dbReference>
<dbReference type="GO" id="GO:0005198">
    <property type="term" value="F:structural molecule activity"/>
    <property type="evidence" value="ECO:0007669"/>
    <property type="project" value="UniProtKB-UniRule"/>
</dbReference>
<keyword evidence="7" id="KW-1185">Reference proteome</keyword>
<keyword evidence="6" id="KW-0282">Flagellum</keyword>
<dbReference type="Gene3D" id="6.10.10.10">
    <property type="entry name" value="Flagellar export chaperone, C-terminal domain"/>
    <property type="match status" value="1"/>
</dbReference>
<dbReference type="PANTHER" id="PTHR42792:SF2">
    <property type="entry name" value="FLAGELLIN"/>
    <property type="match status" value="1"/>
</dbReference>
<evidence type="ECO:0000313" key="7">
    <source>
        <dbReference type="Proteomes" id="UP000231632"/>
    </source>
</evidence>
<evidence type="ECO:0000256" key="3">
    <source>
        <dbReference type="RuleBase" id="RU362073"/>
    </source>
</evidence>
<evidence type="ECO:0000259" key="4">
    <source>
        <dbReference type="Pfam" id="PF00669"/>
    </source>
</evidence>
<dbReference type="InterPro" id="IPR042187">
    <property type="entry name" value="Flagellin_C_sub2"/>
</dbReference>
<dbReference type="Pfam" id="PF00700">
    <property type="entry name" value="Flagellin_C"/>
    <property type="match status" value="1"/>
</dbReference>
<accession>A0A1L8CJK0</accession>
<dbReference type="PANTHER" id="PTHR42792">
    <property type="entry name" value="FLAGELLIN"/>
    <property type="match status" value="1"/>
</dbReference>
<protein>
    <recommendedName>
        <fullName evidence="3">Flagellin</fullName>
    </recommendedName>
</protein>
<dbReference type="AlphaFoldDB" id="A0A1L8CJK0"/>
<reference evidence="6 7" key="1">
    <citation type="journal article" date="2017" name="Arch. Microbiol.">
        <title>Mariprofundus micogutta sp. nov., a novel iron-oxidizing zetaproteobacterium isolated from a deep-sea hydrothermal field at the Bayonnaise knoll of the Izu-Ogasawara arc, and a description of Mariprofundales ord. nov. and Zetaproteobacteria classis nov.</title>
        <authorList>
            <person name="Makita H."/>
            <person name="Tanaka E."/>
            <person name="Mitsunobu S."/>
            <person name="Miyazaki M."/>
            <person name="Nunoura T."/>
            <person name="Uematsu K."/>
            <person name="Takaki Y."/>
            <person name="Nishi S."/>
            <person name="Shimamura S."/>
            <person name="Takai K."/>
        </authorList>
    </citation>
    <scope>NUCLEOTIDE SEQUENCE [LARGE SCALE GENOMIC DNA]</scope>
    <source>
        <strain evidence="6 7">ET2</strain>
    </source>
</reference>
<keyword evidence="3" id="KW-0964">Secreted</keyword>
<keyword evidence="2 3" id="KW-0975">Bacterial flagellum</keyword>
<feature type="domain" description="Flagellin N-terminal" evidence="4">
    <location>
        <begin position="5"/>
        <end position="140"/>
    </location>
</feature>
<evidence type="ECO:0000256" key="1">
    <source>
        <dbReference type="ARBA" id="ARBA00005709"/>
    </source>
</evidence>
<name>A0A1L8CJK0_9PROT</name>
<organism evidence="6 7">
    <name type="scientific">Mariprofundus micogutta</name>
    <dbReference type="NCBI Taxonomy" id="1921010"/>
    <lineage>
        <taxon>Bacteria</taxon>
        <taxon>Pseudomonadati</taxon>
        <taxon>Pseudomonadota</taxon>
        <taxon>Candidatius Mariprofundia</taxon>
        <taxon>Mariprofundales</taxon>
        <taxon>Mariprofundaceae</taxon>
        <taxon>Mariprofundus</taxon>
    </lineage>
</organism>
<comment type="subcellular location">
    <subcellularLocation>
        <location evidence="3">Secreted</location>
    </subcellularLocation>
    <subcellularLocation>
        <location evidence="3">Bacterial flagellum</location>
    </subcellularLocation>
</comment>
<dbReference type="Proteomes" id="UP000231632">
    <property type="component" value="Unassembled WGS sequence"/>
</dbReference>
<keyword evidence="6" id="KW-0966">Cell projection</keyword>
<comment type="caution">
    <text evidence="6">The sequence shown here is derived from an EMBL/GenBank/DDBJ whole genome shotgun (WGS) entry which is preliminary data.</text>
</comment>
<comment type="function">
    <text evidence="3">Flagellin is the subunit protein which polymerizes to form the filaments of bacterial flagella.</text>
</comment>
<evidence type="ECO:0000256" key="2">
    <source>
        <dbReference type="ARBA" id="ARBA00023143"/>
    </source>
</evidence>
<gene>
    <name evidence="6" type="ORF">MMIC_P0026</name>
</gene>
<dbReference type="Pfam" id="PF00669">
    <property type="entry name" value="Flagellin_N"/>
    <property type="match status" value="1"/>
</dbReference>
<dbReference type="InterPro" id="IPR001492">
    <property type="entry name" value="Flagellin"/>
</dbReference>
<keyword evidence="6" id="KW-0969">Cilium</keyword>
<dbReference type="OrthoDB" id="9789525at2"/>
<evidence type="ECO:0000313" key="6">
    <source>
        <dbReference type="EMBL" id="GAV19097.1"/>
    </source>
</evidence>
<dbReference type="SUPFAM" id="SSF64518">
    <property type="entry name" value="Phase 1 flagellin"/>
    <property type="match status" value="1"/>
</dbReference>
<comment type="similarity">
    <text evidence="1 3">Belongs to the bacterial flagellin family.</text>
</comment>
<dbReference type="InterPro" id="IPR001029">
    <property type="entry name" value="Flagellin_N"/>
</dbReference>
<feature type="domain" description="Flagellin C-terminal" evidence="5">
    <location>
        <begin position="290"/>
        <end position="374"/>
    </location>
</feature>
<dbReference type="GO" id="GO:0009288">
    <property type="term" value="C:bacterial-type flagellum"/>
    <property type="evidence" value="ECO:0007669"/>
    <property type="project" value="UniProtKB-SubCell"/>
</dbReference>
<evidence type="ECO:0000259" key="5">
    <source>
        <dbReference type="Pfam" id="PF00700"/>
    </source>
</evidence>
<sequence>MALTVQTNTAAITALKHLNTNSANMNQSLERLSSGFRVNNASDDAAGFAIASKLDAQTQRLKAASMNATQAQAMVKMAEAGINEIQNMVTRIQTLATQGASANNSQELGKLDAERAKLEGAIDKISASTNYNGVSLLNGSAGATASVGAGATGVSATVTVQGAPATGASHAYTLENVTTGASNAFILKDTVAGTQQAVTVATPAVGNTTTVSFGSMGLSIDFDANIATFTAQAVTVTAGAAQDFQVGADNNVNNVVQVSLDKDYSASGLGLSGSALGAMDTVAEAKAYIDTAKTALNTLISNRADLGATQNQLGFINANLATSIEQATASVSSIKDADMAAEMAQFTKNQILVQAGTSMLAQANQAAQNVLSLFR</sequence>
<dbReference type="InterPro" id="IPR046358">
    <property type="entry name" value="Flagellin_C"/>
</dbReference>
<dbReference type="STRING" id="1921010.MMIC_P0026"/>